<feature type="region of interest" description="Disordered" evidence="1">
    <location>
        <begin position="94"/>
        <end position="121"/>
    </location>
</feature>
<evidence type="ECO:0000256" key="1">
    <source>
        <dbReference type="SAM" id="MobiDB-lite"/>
    </source>
</evidence>
<evidence type="ECO:0000313" key="2">
    <source>
        <dbReference type="EMBL" id="CAD8678564.1"/>
    </source>
</evidence>
<feature type="compositionally biased region" description="Polar residues" evidence="1">
    <location>
        <begin position="97"/>
        <end position="114"/>
    </location>
</feature>
<gene>
    <name evidence="2" type="ORF">POBO1169_LOCUS14142</name>
</gene>
<sequence length="309" mass="35039">MNPLPVQGEEEVQGLVHPADERQGRNSGLLSRLSHMTSRDHTLPGMVQAEPSANPRPPRGSKTRAYAEDDGELQPPHSLVKSFASAVARAARRMSSTGEFNPSRRLSTGGNTEAQDPESLKRKSIDLRKLIDPQSEEELKAQDLVNSLLTSSKPREEELKKEFYADGTVRTVRRKRDTRQQSKIASRSSFRRSTILQKQHSDNLESRATWSTVDVLIKDHGDEVVLKYKQKWSHYVAKLFLCCTCCFTEVLQPNHPWVEKWDLVMVLLLTYVACVGPYDTAYLQTRYRSRNIARARSLWPARGDCSSNC</sequence>
<reference evidence="2" key="1">
    <citation type="submission" date="2021-01" db="EMBL/GenBank/DDBJ databases">
        <authorList>
            <person name="Corre E."/>
            <person name="Pelletier E."/>
            <person name="Niang G."/>
            <person name="Scheremetjew M."/>
            <person name="Finn R."/>
            <person name="Kale V."/>
            <person name="Holt S."/>
            <person name="Cochrane G."/>
            <person name="Meng A."/>
            <person name="Brown T."/>
            <person name="Cohen L."/>
        </authorList>
    </citation>
    <scope>NUCLEOTIDE SEQUENCE</scope>
    <source>
        <strain evidence="2">CCMP722</strain>
    </source>
</reference>
<feature type="region of interest" description="Disordered" evidence="1">
    <location>
        <begin position="1"/>
        <end position="78"/>
    </location>
</feature>
<dbReference type="EMBL" id="HBFA01027897">
    <property type="protein sequence ID" value="CAD8678564.1"/>
    <property type="molecule type" value="Transcribed_RNA"/>
</dbReference>
<name>A0A7S0RIA7_9CHLO</name>
<proteinExistence type="predicted"/>
<organism evidence="2">
    <name type="scientific">Pyramimonas obovata</name>
    <dbReference type="NCBI Taxonomy" id="1411642"/>
    <lineage>
        <taxon>Eukaryota</taxon>
        <taxon>Viridiplantae</taxon>
        <taxon>Chlorophyta</taxon>
        <taxon>Pyramimonadophyceae</taxon>
        <taxon>Pyramimonadales</taxon>
        <taxon>Pyramimonadaceae</taxon>
        <taxon>Pyramimonas</taxon>
        <taxon>Pyramimonas incertae sedis</taxon>
    </lineage>
</organism>
<dbReference type="AlphaFoldDB" id="A0A7S0RIA7"/>
<accession>A0A7S0RIA7</accession>
<protein>
    <submittedName>
        <fullName evidence="2">Uncharacterized protein</fullName>
    </submittedName>
</protein>